<organism evidence="2 3">
    <name type="scientific">Haloplasma contractile SSD-17B</name>
    <dbReference type="NCBI Taxonomy" id="1033810"/>
    <lineage>
        <taxon>Bacteria</taxon>
        <taxon>Bacillati</taxon>
        <taxon>Mycoplasmatota</taxon>
        <taxon>Mollicutes</taxon>
        <taxon>Haloplasmatales</taxon>
        <taxon>Haloplasmataceae</taxon>
        <taxon>Haloplasma</taxon>
    </lineage>
</organism>
<evidence type="ECO:0000313" key="2">
    <source>
        <dbReference type="EMBL" id="ERJ12614.1"/>
    </source>
</evidence>
<feature type="compositionally biased region" description="Polar residues" evidence="1">
    <location>
        <begin position="346"/>
        <end position="355"/>
    </location>
</feature>
<keyword evidence="3" id="KW-1185">Reference proteome</keyword>
<dbReference type="Proteomes" id="UP000005707">
    <property type="component" value="Unassembled WGS sequence"/>
</dbReference>
<feature type="compositionally biased region" description="Basic and acidic residues" evidence="1">
    <location>
        <begin position="492"/>
        <end position="516"/>
    </location>
</feature>
<dbReference type="AlphaFoldDB" id="U2FNA9"/>
<feature type="region of interest" description="Disordered" evidence="1">
    <location>
        <begin position="141"/>
        <end position="165"/>
    </location>
</feature>
<feature type="compositionally biased region" description="Polar residues" evidence="1">
    <location>
        <begin position="533"/>
        <end position="574"/>
    </location>
</feature>
<feature type="region of interest" description="Disordered" evidence="1">
    <location>
        <begin position="533"/>
        <end position="600"/>
    </location>
</feature>
<evidence type="ECO:0000313" key="3">
    <source>
        <dbReference type="Proteomes" id="UP000005707"/>
    </source>
</evidence>
<reference evidence="2 3" key="2">
    <citation type="journal article" date="2013" name="PLoS ONE">
        <title>INDIGO - INtegrated Data Warehouse of MIcrobial GenOmes with Examples from the Red Sea Extremophiles.</title>
        <authorList>
            <person name="Alam I."/>
            <person name="Antunes A."/>
            <person name="Kamau A.A."/>
            <person name="Ba Alawi W."/>
            <person name="Kalkatawi M."/>
            <person name="Stingl U."/>
            <person name="Bajic V.B."/>
        </authorList>
    </citation>
    <scope>NUCLEOTIDE SEQUENCE [LARGE SCALE GENOMIC DNA]</scope>
    <source>
        <strain evidence="2 3">SSD-17B</strain>
    </source>
</reference>
<feature type="compositionally biased region" description="Polar residues" evidence="1">
    <location>
        <begin position="153"/>
        <end position="165"/>
    </location>
</feature>
<reference evidence="2 3" key="1">
    <citation type="journal article" date="2011" name="J. Bacteriol.">
        <title>Genome sequence of Haloplasma contractile, an unusual contractile bacterium from a deep-sea anoxic brine lake.</title>
        <authorList>
            <person name="Antunes A."/>
            <person name="Alam I."/>
            <person name="El Dorry H."/>
            <person name="Siam R."/>
            <person name="Robertson A."/>
            <person name="Bajic V.B."/>
            <person name="Stingl U."/>
        </authorList>
    </citation>
    <scope>NUCLEOTIDE SEQUENCE [LARGE SCALE GENOMIC DNA]</scope>
    <source>
        <strain evidence="2 3">SSD-17B</strain>
    </source>
</reference>
<dbReference type="STRING" id="1033810.HLPCO_001605"/>
<feature type="region of interest" description="Disordered" evidence="1">
    <location>
        <begin position="471"/>
        <end position="517"/>
    </location>
</feature>
<comment type="caution">
    <text evidence="2">The sequence shown here is derived from an EMBL/GenBank/DDBJ whole genome shotgun (WGS) entry which is preliminary data.</text>
</comment>
<feature type="compositionally biased region" description="Polar residues" evidence="1">
    <location>
        <begin position="471"/>
        <end position="491"/>
    </location>
</feature>
<evidence type="ECO:0000256" key="1">
    <source>
        <dbReference type="SAM" id="MobiDB-lite"/>
    </source>
</evidence>
<accession>U2FNA9</accession>
<sequence length="617" mass="71629">MAAVAMIIQITNADVNKAFTYRGGINMKRYSTINLEIDLLTALLNNENQGSFKQSFPLSYYTEDFNHELERLCKQYKGQVMTIDNSIELTIELNNARTLFSRDSLLNRFNLLKKEVTSEHGTTENKVFDYVSVDNEDSPFPSFKKNKHKQRTKATTGESRSFNNSENFGTKSNKLVDFFQTYIDRRIETYYQKFDTEMHQMRNEINDIKAFKQDLFDRISKKIDAEFKKQITTLLKFERQLYKKQLDHLKTDLNNKISDINKQVDGMYSKSEMDQKLYALKEVINTYILTHSNQLNTEKIDIDDYLQFFEPLNLSEEEISALVDEIIDQRDINELITSDINADNTSAQVSGSAKEQTNKELDSNSEKNLELDISSTKNINLIDYDPDNQNLIKNNNFTITIPDSESSTKLLKERSDYNINSTPLRLVRNSWSKVNQVNHLIDNNSDRNEIFENELTNANRFNSLYKRKPFSQESNDTITQLSDRSFHSQNRSTHETTVEKKDQQHKKETKIDHINETEESCDQFNNYSQLTQASNQNQNKEQPSSGKKLSTQLNNKDSNSDLVSTPTESLTDAKNNLIPLKQADPTTIRRPKSHNPNNEKFVKLAKQGYFDNLPFKK</sequence>
<feature type="region of interest" description="Disordered" evidence="1">
    <location>
        <begin position="346"/>
        <end position="367"/>
    </location>
</feature>
<dbReference type="EMBL" id="AFNU02000004">
    <property type="protein sequence ID" value="ERJ12614.1"/>
    <property type="molecule type" value="Genomic_DNA"/>
</dbReference>
<feature type="compositionally biased region" description="Basic and acidic residues" evidence="1">
    <location>
        <begin position="356"/>
        <end position="367"/>
    </location>
</feature>
<name>U2FNA9_9MOLU</name>
<protein>
    <submittedName>
        <fullName evidence="2">Uncharacterized protein</fullName>
    </submittedName>
</protein>
<proteinExistence type="predicted"/>
<dbReference type="InParanoid" id="U2FNA9"/>
<gene>
    <name evidence="2" type="ORF">HLPCO_001605</name>
</gene>